<name>A0A024UJN0_9STRA</name>
<feature type="compositionally biased region" description="Low complexity" evidence="1">
    <location>
        <begin position="9"/>
        <end position="20"/>
    </location>
</feature>
<dbReference type="RefSeq" id="XP_008865844.1">
    <property type="nucleotide sequence ID" value="XM_008867622.1"/>
</dbReference>
<accession>A0A024UJN0</accession>
<evidence type="ECO:0000313" key="2">
    <source>
        <dbReference type="EMBL" id="ETW06067.1"/>
    </source>
</evidence>
<feature type="region of interest" description="Disordered" evidence="1">
    <location>
        <begin position="304"/>
        <end position="328"/>
    </location>
</feature>
<reference evidence="2" key="1">
    <citation type="submission" date="2013-12" db="EMBL/GenBank/DDBJ databases">
        <title>The Genome Sequence of Aphanomyces invadans NJM9701.</title>
        <authorList>
            <consortium name="The Broad Institute Genomics Platform"/>
            <person name="Russ C."/>
            <person name="Tyler B."/>
            <person name="van West P."/>
            <person name="Dieguez-Uribeondo J."/>
            <person name="Young S.K."/>
            <person name="Zeng Q."/>
            <person name="Gargeya S."/>
            <person name="Fitzgerald M."/>
            <person name="Abouelleil A."/>
            <person name="Alvarado L."/>
            <person name="Chapman S.B."/>
            <person name="Gainer-Dewar J."/>
            <person name="Goldberg J."/>
            <person name="Griggs A."/>
            <person name="Gujja S."/>
            <person name="Hansen M."/>
            <person name="Howarth C."/>
            <person name="Imamovic A."/>
            <person name="Ireland A."/>
            <person name="Larimer J."/>
            <person name="McCowan C."/>
            <person name="Murphy C."/>
            <person name="Pearson M."/>
            <person name="Poon T.W."/>
            <person name="Priest M."/>
            <person name="Roberts A."/>
            <person name="Saif S."/>
            <person name="Shea T."/>
            <person name="Sykes S."/>
            <person name="Wortman J."/>
            <person name="Nusbaum C."/>
            <person name="Birren B."/>
        </authorList>
    </citation>
    <scope>NUCLEOTIDE SEQUENCE [LARGE SCALE GENOMIC DNA]</scope>
    <source>
        <strain evidence="2">NJM9701</strain>
    </source>
</reference>
<sequence length="337" mass="36008">MPLETPAESTSAVDTTDTSSLLNDPTSPDMQNNTSQEQNAWSETRQTGPQATTSVKEPGAAAASGSSSAPTTRPLTPPTTAYSEGGVKRKEPHPTPSPSVESMTFADLKAAQRRSMKAVRDIALKEINALEPEMSEASRHEIAAVLQAHVNEMSSSAFTHLARVYFPAELQSTKKPENPVDPVALARIRELDAQIHAAEQRIHAHQTSLPVIVRQHLQASFTEKAKALEDALSSLPHATIESDTAIQYSKHDIAAVKATFARITSKIDQLSVNLPLTMQAAANTIQVVQHAVSQPKSRLDALMEHGGDSISTPATSSPATSATPSPNSLRAKLARLL</sequence>
<feature type="compositionally biased region" description="Polar residues" evidence="1">
    <location>
        <begin position="21"/>
        <end position="55"/>
    </location>
</feature>
<proteinExistence type="predicted"/>
<feature type="compositionally biased region" description="Low complexity" evidence="1">
    <location>
        <begin position="311"/>
        <end position="326"/>
    </location>
</feature>
<evidence type="ECO:0000256" key="1">
    <source>
        <dbReference type="SAM" id="MobiDB-lite"/>
    </source>
</evidence>
<dbReference type="AlphaFoldDB" id="A0A024UJN0"/>
<feature type="region of interest" description="Disordered" evidence="1">
    <location>
        <begin position="1"/>
        <end position="101"/>
    </location>
</feature>
<organism evidence="2">
    <name type="scientific">Aphanomyces invadans</name>
    <dbReference type="NCBI Taxonomy" id="157072"/>
    <lineage>
        <taxon>Eukaryota</taxon>
        <taxon>Sar</taxon>
        <taxon>Stramenopiles</taxon>
        <taxon>Oomycota</taxon>
        <taxon>Saprolegniomycetes</taxon>
        <taxon>Saprolegniales</taxon>
        <taxon>Verrucalvaceae</taxon>
        <taxon>Aphanomyces</taxon>
    </lineage>
</organism>
<dbReference type="EMBL" id="KI913956">
    <property type="protein sequence ID" value="ETW06067.1"/>
    <property type="molecule type" value="Genomic_DNA"/>
</dbReference>
<dbReference type="STRING" id="157072.A0A024UJN0"/>
<dbReference type="GeneID" id="20080712"/>
<feature type="compositionally biased region" description="Low complexity" evidence="1">
    <location>
        <begin position="59"/>
        <end position="80"/>
    </location>
</feature>
<dbReference type="OrthoDB" id="75520at2759"/>
<dbReference type="VEuPathDB" id="FungiDB:H310_03662"/>
<protein>
    <submittedName>
        <fullName evidence="2">Uncharacterized protein</fullName>
    </submittedName>
</protein>
<gene>
    <name evidence="2" type="ORF">H310_03662</name>
</gene>